<dbReference type="Pfam" id="PF08323">
    <property type="entry name" value="Glyco_transf_5"/>
    <property type="match status" value="1"/>
</dbReference>
<evidence type="ECO:0000259" key="8">
    <source>
        <dbReference type="Pfam" id="PF00534"/>
    </source>
</evidence>
<dbReference type="AlphaFoldDB" id="A0A1F4WM34"/>
<comment type="catalytic activity">
    <reaction evidence="1 7">
        <text>[(1-&gt;4)-alpha-D-glucosyl](n) + ADP-alpha-D-glucose = [(1-&gt;4)-alpha-D-glucosyl](n+1) + ADP + H(+)</text>
        <dbReference type="Rhea" id="RHEA:18189"/>
        <dbReference type="Rhea" id="RHEA-COMP:9584"/>
        <dbReference type="Rhea" id="RHEA-COMP:9587"/>
        <dbReference type="ChEBI" id="CHEBI:15378"/>
        <dbReference type="ChEBI" id="CHEBI:15444"/>
        <dbReference type="ChEBI" id="CHEBI:57498"/>
        <dbReference type="ChEBI" id="CHEBI:456216"/>
        <dbReference type="EC" id="2.4.1.21"/>
    </reaction>
</comment>
<dbReference type="Pfam" id="PF00534">
    <property type="entry name" value="Glycos_transf_1"/>
    <property type="match status" value="1"/>
</dbReference>
<dbReference type="EMBL" id="MEWA01000005">
    <property type="protein sequence ID" value="OGC70449.1"/>
    <property type="molecule type" value="Genomic_DNA"/>
</dbReference>
<evidence type="ECO:0000256" key="5">
    <source>
        <dbReference type="ARBA" id="ARBA00022679"/>
    </source>
</evidence>
<dbReference type="EC" id="2.4.1.21" evidence="7"/>
<gene>
    <name evidence="7" type="primary">glgA</name>
    <name evidence="10" type="ORF">A2415_02595</name>
</gene>
<dbReference type="PANTHER" id="PTHR45825:SF11">
    <property type="entry name" value="ALPHA AMYLASE DOMAIN-CONTAINING PROTEIN"/>
    <property type="match status" value="1"/>
</dbReference>
<feature type="domain" description="Glycosyl transferase family 1" evidence="8">
    <location>
        <begin position="277"/>
        <end position="442"/>
    </location>
</feature>
<evidence type="ECO:0000313" key="11">
    <source>
        <dbReference type="Proteomes" id="UP000179113"/>
    </source>
</evidence>
<evidence type="ECO:0000256" key="4">
    <source>
        <dbReference type="ARBA" id="ARBA00022676"/>
    </source>
</evidence>
<keyword evidence="5 7" id="KW-0808">Transferase</keyword>
<dbReference type="GO" id="GO:0004373">
    <property type="term" value="F:alpha-1,4-glucan glucosyltransferase (UDP-glucose donor) activity"/>
    <property type="evidence" value="ECO:0007669"/>
    <property type="project" value="InterPro"/>
</dbReference>
<evidence type="ECO:0000256" key="1">
    <source>
        <dbReference type="ARBA" id="ARBA00001478"/>
    </source>
</evidence>
<feature type="binding site" evidence="7">
    <location>
        <position position="15"/>
    </location>
    <ligand>
        <name>ADP-alpha-D-glucose</name>
        <dbReference type="ChEBI" id="CHEBI:57498"/>
    </ligand>
</feature>
<proteinExistence type="inferred from homology"/>
<dbReference type="Proteomes" id="UP000179113">
    <property type="component" value="Unassembled WGS sequence"/>
</dbReference>
<dbReference type="Gene3D" id="3.40.50.2000">
    <property type="entry name" value="Glycogen Phosphorylase B"/>
    <property type="match status" value="2"/>
</dbReference>
<sequence length="472" mass="53058">MKVLLPASEVAPIIKLGGLGDVVGALPKALEKIGVNVDVIVPFFPFAKTENLNLYKSMELYVPYEGDNHMVEVFKTKLPASNVDVFLLKNSEYFLEYGKKDKPSPVSEVETFSFFDRAVVEFIKSGFNTYDLIHCNDWHTGLITHLLSDELEAERPATLFTVHNLLYQGISSADLVNDVGLIPGIHPLLDWDIADGDINFMQQGITSSDFVNTVSPSYAKEILTDEYGANFTDILQAREGRLTGILNGIDYSAFPRSYNETNWETYKPNFKKDLIKQFELDNAGDKPIFAFVGRLDPNQKGLDILCESMPDILDLDVNFVMLGDGDPIWRDRLIEISNKPKYKGKFGIKLAFDLELAKLMYAGSDFLVVPSRYEPCGLIQMISMWYGTVPVVRDTGGLKDSVKEGITGIKFTDYKSKSLFEAVSKAKDVFNGPEMKKMIDNAIRENFGWEKSAASYNDLYKKVVQLRQEALK</sequence>
<dbReference type="InterPro" id="IPR001296">
    <property type="entry name" value="Glyco_trans_1"/>
</dbReference>
<name>A0A1F4WM34_UNCKA</name>
<comment type="similarity">
    <text evidence="3 7">Belongs to the glycosyltransferase 1 family. Bacterial/plant glycogen synthase subfamily.</text>
</comment>
<evidence type="ECO:0000256" key="3">
    <source>
        <dbReference type="ARBA" id="ARBA00010281"/>
    </source>
</evidence>
<dbReference type="CDD" id="cd03791">
    <property type="entry name" value="GT5_Glycogen_synthase_DULL1-like"/>
    <property type="match status" value="1"/>
</dbReference>
<comment type="pathway">
    <text evidence="7">Glycan biosynthesis; glycogen biosynthesis.</text>
</comment>
<accession>A0A1F4WM34</accession>
<evidence type="ECO:0000256" key="2">
    <source>
        <dbReference type="ARBA" id="ARBA00002764"/>
    </source>
</evidence>
<dbReference type="UniPathway" id="UPA00164"/>
<comment type="function">
    <text evidence="2 7">Synthesizes alpha-1,4-glucan chains using ADP-glucose.</text>
</comment>
<protein>
    <recommendedName>
        <fullName evidence="7">Glycogen synthase</fullName>
        <ecNumber evidence="7">2.4.1.21</ecNumber>
    </recommendedName>
    <alternativeName>
        <fullName evidence="7">Starch [bacterial glycogen] synthase</fullName>
    </alternativeName>
</protein>
<dbReference type="SUPFAM" id="SSF53756">
    <property type="entry name" value="UDP-Glycosyltransferase/glycogen phosphorylase"/>
    <property type="match status" value="1"/>
</dbReference>
<evidence type="ECO:0000256" key="6">
    <source>
        <dbReference type="ARBA" id="ARBA00023056"/>
    </source>
</evidence>
<dbReference type="GO" id="GO:0005978">
    <property type="term" value="P:glycogen biosynthetic process"/>
    <property type="evidence" value="ECO:0007669"/>
    <property type="project" value="UniProtKB-UniRule"/>
</dbReference>
<dbReference type="GO" id="GO:0009011">
    <property type="term" value="F:alpha-1,4-glucan glucosyltransferase (ADP-glucose donor) activity"/>
    <property type="evidence" value="ECO:0007669"/>
    <property type="project" value="UniProtKB-UniRule"/>
</dbReference>
<reference evidence="10 11" key="1">
    <citation type="journal article" date="2016" name="Nat. Commun.">
        <title>Thousands of microbial genomes shed light on interconnected biogeochemical processes in an aquifer system.</title>
        <authorList>
            <person name="Anantharaman K."/>
            <person name="Brown C.T."/>
            <person name="Hug L.A."/>
            <person name="Sharon I."/>
            <person name="Castelle C.J."/>
            <person name="Probst A.J."/>
            <person name="Thomas B.C."/>
            <person name="Singh A."/>
            <person name="Wilkins M.J."/>
            <person name="Karaoz U."/>
            <person name="Brodie E.L."/>
            <person name="Williams K.H."/>
            <person name="Hubbard S.S."/>
            <person name="Banfield J.F."/>
        </authorList>
    </citation>
    <scope>NUCLEOTIDE SEQUENCE [LARGE SCALE GENOMIC DNA]</scope>
</reference>
<dbReference type="HAMAP" id="MF_00484">
    <property type="entry name" value="Glycogen_synth"/>
    <property type="match status" value="1"/>
</dbReference>
<dbReference type="NCBIfam" id="TIGR02095">
    <property type="entry name" value="glgA"/>
    <property type="match status" value="1"/>
</dbReference>
<dbReference type="InterPro" id="IPR011835">
    <property type="entry name" value="GS/SS"/>
</dbReference>
<organism evidence="10 11">
    <name type="scientific">candidate division WWE3 bacterium RIFOXYC1_FULL_39_7</name>
    <dbReference type="NCBI Taxonomy" id="1802643"/>
    <lineage>
        <taxon>Bacteria</taxon>
        <taxon>Katanobacteria</taxon>
    </lineage>
</organism>
<dbReference type="PANTHER" id="PTHR45825">
    <property type="entry name" value="GRANULE-BOUND STARCH SYNTHASE 1, CHLOROPLASTIC/AMYLOPLASTIC"/>
    <property type="match status" value="1"/>
</dbReference>
<keyword evidence="4 7" id="KW-0328">Glycosyltransferase</keyword>
<evidence type="ECO:0000256" key="7">
    <source>
        <dbReference type="HAMAP-Rule" id="MF_00484"/>
    </source>
</evidence>
<dbReference type="InterPro" id="IPR013534">
    <property type="entry name" value="Starch_synth_cat_dom"/>
</dbReference>
<evidence type="ECO:0000313" key="10">
    <source>
        <dbReference type="EMBL" id="OGC70449.1"/>
    </source>
</evidence>
<comment type="caution">
    <text evidence="10">The sequence shown here is derived from an EMBL/GenBank/DDBJ whole genome shotgun (WGS) entry which is preliminary data.</text>
</comment>
<keyword evidence="6 7" id="KW-0320">Glycogen biosynthesis</keyword>
<evidence type="ECO:0000259" key="9">
    <source>
        <dbReference type="Pfam" id="PF08323"/>
    </source>
</evidence>
<feature type="domain" description="Starch synthase catalytic" evidence="9">
    <location>
        <begin position="2"/>
        <end position="236"/>
    </location>
</feature>